<dbReference type="InterPro" id="IPR036412">
    <property type="entry name" value="HAD-like_sf"/>
</dbReference>
<dbReference type="SFLD" id="SFLDG00002">
    <property type="entry name" value="C1.7:_P-type_atpase_like"/>
    <property type="match status" value="1"/>
</dbReference>
<feature type="chain" id="PRO_5007294789" evidence="11">
    <location>
        <begin position="23"/>
        <end position="1394"/>
    </location>
</feature>
<keyword evidence="15" id="KW-1185">Reference proteome</keyword>
<dbReference type="InterPro" id="IPR023214">
    <property type="entry name" value="HAD_sf"/>
</dbReference>
<keyword evidence="6" id="KW-0067">ATP-binding</keyword>
<dbReference type="NCBIfam" id="TIGR01494">
    <property type="entry name" value="ATPase_P-type"/>
    <property type="match status" value="1"/>
</dbReference>
<comment type="similarity">
    <text evidence="2">Belongs to the cation transport ATPase (P-type) (TC 3.A.3) family. Type V subfamily.</text>
</comment>
<comment type="subcellular location">
    <subcellularLocation>
        <location evidence="1">Membrane</location>
        <topology evidence="1">Multi-pass membrane protein</topology>
    </subcellularLocation>
</comment>
<dbReference type="GO" id="GO:0019829">
    <property type="term" value="F:ATPase-coupled monoatomic cation transmembrane transporter activity"/>
    <property type="evidence" value="ECO:0007669"/>
    <property type="project" value="TreeGrafter"/>
</dbReference>
<evidence type="ECO:0000256" key="6">
    <source>
        <dbReference type="ARBA" id="ARBA00022840"/>
    </source>
</evidence>
<dbReference type="SFLD" id="SFLDF00027">
    <property type="entry name" value="p-type_atpase"/>
    <property type="match status" value="1"/>
</dbReference>
<keyword evidence="5" id="KW-0547">Nucleotide-binding</keyword>
<dbReference type="Gene3D" id="3.40.50.1000">
    <property type="entry name" value="HAD superfamily/HAD-like"/>
    <property type="match status" value="1"/>
</dbReference>
<name>A0A137PH40_CONC2</name>
<dbReference type="GO" id="GO:0016020">
    <property type="term" value="C:membrane"/>
    <property type="evidence" value="ECO:0007669"/>
    <property type="project" value="UniProtKB-SubCell"/>
</dbReference>
<dbReference type="Pfam" id="PF00122">
    <property type="entry name" value="E1-E2_ATPase"/>
    <property type="match status" value="1"/>
</dbReference>
<dbReference type="InterPro" id="IPR044492">
    <property type="entry name" value="P_typ_ATPase_HD_dom"/>
</dbReference>
<dbReference type="GO" id="GO:0016887">
    <property type="term" value="F:ATP hydrolysis activity"/>
    <property type="evidence" value="ECO:0007669"/>
    <property type="project" value="InterPro"/>
</dbReference>
<dbReference type="SFLD" id="SFLDS00003">
    <property type="entry name" value="Haloacid_Dehalogenase"/>
    <property type="match status" value="1"/>
</dbReference>
<dbReference type="InterPro" id="IPR008250">
    <property type="entry name" value="ATPase_P-typ_transduc_dom_A_sf"/>
</dbReference>
<evidence type="ECO:0000256" key="7">
    <source>
        <dbReference type="ARBA" id="ARBA00022842"/>
    </source>
</evidence>
<evidence type="ECO:0000256" key="9">
    <source>
        <dbReference type="ARBA" id="ARBA00022989"/>
    </source>
</evidence>
<dbReference type="STRING" id="796925.A0A137PH40"/>
<dbReference type="Gene3D" id="2.70.150.10">
    <property type="entry name" value="Calcium-transporting ATPase, cytoplasmic transduction domain A"/>
    <property type="match status" value="1"/>
</dbReference>
<organism evidence="14 15">
    <name type="scientific">Conidiobolus coronatus (strain ATCC 28846 / CBS 209.66 / NRRL 28638)</name>
    <name type="common">Delacroixia coronata</name>
    <dbReference type="NCBI Taxonomy" id="796925"/>
    <lineage>
        <taxon>Eukaryota</taxon>
        <taxon>Fungi</taxon>
        <taxon>Fungi incertae sedis</taxon>
        <taxon>Zoopagomycota</taxon>
        <taxon>Entomophthoromycotina</taxon>
        <taxon>Entomophthoromycetes</taxon>
        <taxon>Entomophthorales</taxon>
        <taxon>Ancylistaceae</taxon>
        <taxon>Conidiobolus</taxon>
    </lineage>
</organism>
<evidence type="ECO:0000256" key="8">
    <source>
        <dbReference type="ARBA" id="ARBA00022967"/>
    </source>
</evidence>
<evidence type="ECO:0000256" key="10">
    <source>
        <dbReference type="ARBA" id="ARBA00023136"/>
    </source>
</evidence>
<keyword evidence="11" id="KW-0732">Signal</keyword>
<dbReference type="GO" id="GO:0140358">
    <property type="term" value="F:P-type transmembrane transporter activity"/>
    <property type="evidence" value="ECO:0007669"/>
    <property type="project" value="InterPro"/>
</dbReference>
<dbReference type="PANTHER" id="PTHR45630:SF11">
    <property type="entry name" value="CATION-TRANSPORTING P-TYPE ATPASE N-TERMINAL DOMAIN-CONTAINING PROTEIN"/>
    <property type="match status" value="1"/>
</dbReference>
<dbReference type="InterPro" id="IPR018303">
    <property type="entry name" value="ATPase_P-typ_P_site"/>
</dbReference>
<keyword evidence="10" id="KW-0472">Membrane</keyword>
<dbReference type="Proteomes" id="UP000070444">
    <property type="component" value="Unassembled WGS sequence"/>
</dbReference>
<keyword evidence="9" id="KW-1133">Transmembrane helix</keyword>
<dbReference type="SUPFAM" id="SSF81653">
    <property type="entry name" value="Calcium ATPase, transduction domain A"/>
    <property type="match status" value="1"/>
</dbReference>
<protein>
    <submittedName>
        <fullName evidence="14">Uncharacterized protein</fullName>
    </submittedName>
</protein>
<dbReference type="InterPro" id="IPR001757">
    <property type="entry name" value="P_typ_ATPase"/>
</dbReference>
<feature type="domain" description="P-type ATPase A" evidence="12">
    <location>
        <begin position="515"/>
        <end position="633"/>
    </location>
</feature>
<dbReference type="InterPro" id="IPR023299">
    <property type="entry name" value="ATPase_P-typ_cyto_dom_N"/>
</dbReference>
<dbReference type="EMBL" id="KQ964426">
    <property type="protein sequence ID" value="KXN74251.1"/>
    <property type="molecule type" value="Genomic_DNA"/>
</dbReference>
<dbReference type="PROSITE" id="PS00154">
    <property type="entry name" value="ATPASE_E1_E2"/>
    <property type="match status" value="1"/>
</dbReference>
<proteinExistence type="inferred from homology"/>
<keyword evidence="3" id="KW-0812">Transmembrane</keyword>
<dbReference type="InterPro" id="IPR006544">
    <property type="entry name" value="P-type_TPase_V"/>
</dbReference>
<keyword evidence="8" id="KW-1278">Translocase</keyword>
<evidence type="ECO:0000256" key="11">
    <source>
        <dbReference type="SAM" id="SignalP"/>
    </source>
</evidence>
<feature type="signal peptide" evidence="11">
    <location>
        <begin position="1"/>
        <end position="22"/>
    </location>
</feature>
<dbReference type="OMA" id="YCINTRA"/>
<evidence type="ECO:0000256" key="4">
    <source>
        <dbReference type="ARBA" id="ARBA00022723"/>
    </source>
</evidence>
<evidence type="ECO:0000313" key="14">
    <source>
        <dbReference type="EMBL" id="KXN74251.1"/>
    </source>
</evidence>
<dbReference type="PRINTS" id="PR00119">
    <property type="entry name" value="CATATPASE"/>
</dbReference>
<dbReference type="NCBIfam" id="TIGR01657">
    <property type="entry name" value="P-ATPase-V"/>
    <property type="match status" value="1"/>
</dbReference>
<dbReference type="GO" id="GO:0046872">
    <property type="term" value="F:metal ion binding"/>
    <property type="evidence" value="ECO:0007669"/>
    <property type="project" value="UniProtKB-KW"/>
</dbReference>
<reference evidence="14 15" key="1">
    <citation type="journal article" date="2015" name="Genome Biol. Evol.">
        <title>Phylogenomic analyses indicate that early fungi evolved digesting cell walls of algal ancestors of land plants.</title>
        <authorList>
            <person name="Chang Y."/>
            <person name="Wang S."/>
            <person name="Sekimoto S."/>
            <person name="Aerts A.L."/>
            <person name="Choi C."/>
            <person name="Clum A."/>
            <person name="LaButti K.M."/>
            <person name="Lindquist E.A."/>
            <person name="Yee Ngan C."/>
            <person name="Ohm R.A."/>
            <person name="Salamov A.A."/>
            <person name="Grigoriev I.V."/>
            <person name="Spatafora J.W."/>
            <person name="Berbee M.L."/>
        </authorList>
    </citation>
    <scope>NUCLEOTIDE SEQUENCE [LARGE SCALE GENOMIC DNA]</scope>
    <source>
        <strain evidence="14 15">NRRL 28638</strain>
    </source>
</reference>
<evidence type="ECO:0000259" key="13">
    <source>
        <dbReference type="Pfam" id="PF00690"/>
    </source>
</evidence>
<dbReference type="Gene3D" id="3.40.1110.10">
    <property type="entry name" value="Calcium-transporting ATPase, cytoplasmic domain N"/>
    <property type="match status" value="1"/>
</dbReference>
<evidence type="ECO:0000256" key="2">
    <source>
        <dbReference type="ARBA" id="ARBA00006000"/>
    </source>
</evidence>
<keyword evidence="7" id="KW-0460">Magnesium</keyword>
<accession>A0A137PH40</accession>
<dbReference type="InterPro" id="IPR004014">
    <property type="entry name" value="ATPase_P-typ_cation-transptr_N"/>
</dbReference>
<dbReference type="InterPro" id="IPR059000">
    <property type="entry name" value="ATPase_P-type_domA"/>
</dbReference>
<dbReference type="OrthoDB" id="48943at2759"/>
<dbReference type="Pfam" id="PF00690">
    <property type="entry name" value="Cation_ATPase_N"/>
    <property type="match status" value="1"/>
</dbReference>
<dbReference type="SUPFAM" id="SSF81665">
    <property type="entry name" value="Calcium ATPase, transmembrane domain M"/>
    <property type="match status" value="1"/>
</dbReference>
<evidence type="ECO:0000256" key="3">
    <source>
        <dbReference type="ARBA" id="ARBA00022692"/>
    </source>
</evidence>
<dbReference type="SUPFAM" id="SSF56784">
    <property type="entry name" value="HAD-like"/>
    <property type="match status" value="1"/>
</dbReference>
<dbReference type="PANTHER" id="PTHR45630">
    <property type="entry name" value="CATION-TRANSPORTING ATPASE-RELATED"/>
    <property type="match status" value="1"/>
</dbReference>
<dbReference type="GO" id="GO:0005524">
    <property type="term" value="F:ATP binding"/>
    <property type="evidence" value="ECO:0007669"/>
    <property type="project" value="UniProtKB-KW"/>
</dbReference>
<keyword evidence="4" id="KW-0479">Metal-binding</keyword>
<feature type="domain" description="Cation-transporting P-type ATPase N-terminal" evidence="13">
    <location>
        <begin position="412"/>
        <end position="470"/>
    </location>
</feature>
<evidence type="ECO:0000313" key="15">
    <source>
        <dbReference type="Proteomes" id="UP000070444"/>
    </source>
</evidence>
<dbReference type="InterPro" id="IPR023298">
    <property type="entry name" value="ATPase_P-typ_TM_dom_sf"/>
</dbReference>
<dbReference type="SUPFAM" id="SSF81660">
    <property type="entry name" value="Metal cation-transporting ATPase, ATP-binding domain N"/>
    <property type="match status" value="1"/>
</dbReference>
<evidence type="ECO:0000256" key="1">
    <source>
        <dbReference type="ARBA" id="ARBA00004141"/>
    </source>
</evidence>
<evidence type="ECO:0000256" key="5">
    <source>
        <dbReference type="ARBA" id="ARBA00022741"/>
    </source>
</evidence>
<evidence type="ECO:0000259" key="12">
    <source>
        <dbReference type="Pfam" id="PF00122"/>
    </source>
</evidence>
<sequence>MKEYNRIVFLLYSLLWCQSVIGTPAFHTVNDFDLNGNTCPLPVKRGVQCPVLCVSDVKNCPGKVSATCPEGKTLCIDGKCRQSCPSDLKNPCSCGEDNLDWTLFPCSTNATHLVNLPNFQPSEEKKLIQQQCTKSYELQSTPSIFDGANPGSSMWVICPTPPPPLLPTLNLSFQAFILIVWHAFKTFLERKATHMMASEHPPTADALALNESNQTPNAIKASTAEKALESSETLHESSMFKIEGYNNNFLGMIGLATVTLLSFGWVIYLAVIVADYYGKVTGDAYGIALKNNELSSTMFICVWVSATTWFVILNVFKAYLINYFRVKVNPLQAKYIQVKQPKATIIMMNDSSFILQTLHKIEDFLCRLLGWDVLITTVPLQKTGNNRLFFNYQCTRFVYHEKMKFFAPHQFELGESCDDFTKQSDGLTTQEADRRLELKGPNFISVKVNSFIVSLLLEFTGFFYMYQIMIMWLFYYFDYYAIGLVDTAVIVLSAVMKVYIRRNSELRVKQMAEHQSKVKVLRDGKWVTLSSSQIVPGDVIAVEGGQVLSCDAIVLLGNVVVDESSLTGEPLPIRKFPINDDHPVYDPHGASKIHALFAGTTVAQVTPSSECEYVKALVHETATSTDKGQLVHKILFPVGISFIFDEQLKVVICILAIWGIFIFCMALWLLNKSPTASWFYGMFCLAQILSPLLPAALVVGQSVAADRLKKKQIYCVDLPRIVIAGKVQIFCFDKTGTLTKEGLEFYGGRTINFQPNDRSPVELDSIKPNYEEFPEIYQLGLATCHSVTSVNGTLIGNPVDIEMFKSTKWELSTPESPAYVDTIQNSKNQSAHIIKRFEFVHARASMSVAVLDPVTKHVHIFVKGSFEKVKDIASSETLPTNYDEAALELASEGCYVLALAHRDLGVIDIEEVKQMKREELESEVDLIGLIVFKNQLKDDTIAAIDELKAGSTRTVMITGDTALTGVYISRACHMSKPDSTVYLGDISKGAKDGVSWINVDQPEADPLTTDDVQRLVNTSNVELAMTGKAFNRLSEQEVIRSLLLHTRVFARMTPQDKVDCVQYHMERGITAMCGDGGNDCGALRAAHVGLALSEAEASIVSPFSSNNRSVQSCVELIRQGRAGLASSFAEYKYLIMYGETMAFLKLFTFYFSITPSQGIWILVDAFITVGLSYAIAQSHAAPKLTKYRPTARILGPETLASVLGLICINVLFLCMGFYWLFQQSFFVCKEFDSAAVDLSKWMLLGDNFESEVLGFICLYQFVNSAFIYNFGYTHRRAWYRNWMLLILWAAFMVLVSYLLLADPNGLGCLMRLNCGDKDYLAQNGWSVPSVNYSDYNTPWSNNVLPRSFRIELFFFCIGNMACGILWELLVIIGPGRTLIRKWFHNSDPSKAYDL</sequence>
<gene>
    <name evidence="14" type="ORF">CONCODRAFT_76974</name>
</gene>